<dbReference type="EMBL" id="SJPW01000007">
    <property type="protein sequence ID" value="TWU47560.1"/>
    <property type="molecule type" value="Genomic_DNA"/>
</dbReference>
<feature type="repeat" description="TPR" evidence="3">
    <location>
        <begin position="332"/>
        <end position="365"/>
    </location>
</feature>
<dbReference type="Proteomes" id="UP000318288">
    <property type="component" value="Unassembled WGS sequence"/>
</dbReference>
<dbReference type="SUPFAM" id="SSF48452">
    <property type="entry name" value="TPR-like"/>
    <property type="match status" value="1"/>
</dbReference>
<name>A0A5C6EG68_9BACT</name>
<dbReference type="OrthoDB" id="229294at2"/>
<dbReference type="InterPro" id="IPR019734">
    <property type="entry name" value="TPR_rpt"/>
</dbReference>
<keyword evidence="2 3" id="KW-0802">TPR repeat</keyword>
<sequence>MKRFLLRFLKFSPVILVILLVGGLIVRAVSKKDDIASEYRVAARQAVADKDLDQAKFYYSRLVGSGDRGSEQDQMNWVSILDASGDTQAAREMLERMAPDDSVGFASAHRQKAIMIGAAIAREGTSPERVEQLQWHLRHGARDSTPENDILWANYHLAVEQVDKAVDKFESAASRKPELWFDISNLYRRLGRTEEANRASKRAQDYSAQILQSEPTNIGQRLRLLVLLANEKKFDQVEAILGEGLRLNSDNIELRNMASNLTLIRLEEIKDDTLEAKRNRLTLFAQAAKLNPSNPNVYKVLNQLYALSDSKTEQATIRDQLEKWITDGHAVPMAHFTLGNLLWQESDTKGAVFHLEAALKIDPSLAIVANNLAWVLSQAEEPDFERAEELIKMAMETAPKNHSFRDTMATVLFEQEKYKEALPYLEHVLPHAVGEKKAKLHEQLAIVYESLGQESMAKRHREQSVAGEAATETQSEVTEANVPESTEPDSTE</sequence>
<dbReference type="Pfam" id="PF13181">
    <property type="entry name" value="TPR_8"/>
    <property type="match status" value="1"/>
</dbReference>
<keyword evidence="1" id="KW-0677">Repeat</keyword>
<protein>
    <submittedName>
        <fullName evidence="5">Tetratricopeptide repeat protein</fullName>
    </submittedName>
</protein>
<dbReference type="PANTHER" id="PTHR45586">
    <property type="entry name" value="TPR REPEAT-CONTAINING PROTEIN PA4667"/>
    <property type="match status" value="1"/>
</dbReference>
<dbReference type="SMART" id="SM00028">
    <property type="entry name" value="TPR"/>
    <property type="match status" value="4"/>
</dbReference>
<reference evidence="5 6" key="1">
    <citation type="submission" date="2019-02" db="EMBL/GenBank/DDBJ databases">
        <title>Deep-cultivation of Planctomycetes and their phenomic and genomic characterization uncovers novel biology.</title>
        <authorList>
            <person name="Wiegand S."/>
            <person name="Jogler M."/>
            <person name="Boedeker C."/>
            <person name="Pinto D."/>
            <person name="Vollmers J."/>
            <person name="Rivas-Marin E."/>
            <person name="Kohn T."/>
            <person name="Peeters S.H."/>
            <person name="Heuer A."/>
            <person name="Rast P."/>
            <person name="Oberbeckmann S."/>
            <person name="Bunk B."/>
            <person name="Jeske O."/>
            <person name="Meyerdierks A."/>
            <person name="Storesund J.E."/>
            <person name="Kallscheuer N."/>
            <person name="Luecker S."/>
            <person name="Lage O.M."/>
            <person name="Pohl T."/>
            <person name="Merkel B.J."/>
            <person name="Hornburger P."/>
            <person name="Mueller R.-W."/>
            <person name="Bruemmer F."/>
            <person name="Labrenz M."/>
            <person name="Spormann A.M."/>
            <person name="Op Den Camp H."/>
            <person name="Overmann J."/>
            <person name="Amann R."/>
            <person name="Jetten M.S.M."/>
            <person name="Mascher T."/>
            <person name="Medema M.H."/>
            <person name="Devos D.P."/>
            <person name="Kaster A.-K."/>
            <person name="Ovreas L."/>
            <person name="Rohde M."/>
            <person name="Galperin M.Y."/>
            <person name="Jogler C."/>
        </authorList>
    </citation>
    <scope>NUCLEOTIDE SEQUENCE [LARGE SCALE GENOMIC DNA]</scope>
    <source>
        <strain evidence="5 6">Poly51</strain>
    </source>
</reference>
<comment type="caution">
    <text evidence="5">The sequence shown here is derived from an EMBL/GenBank/DDBJ whole genome shotgun (WGS) entry which is preliminary data.</text>
</comment>
<dbReference type="SUPFAM" id="SSF81901">
    <property type="entry name" value="HCP-like"/>
    <property type="match status" value="1"/>
</dbReference>
<dbReference type="InterPro" id="IPR011990">
    <property type="entry name" value="TPR-like_helical_dom_sf"/>
</dbReference>
<evidence type="ECO:0000313" key="6">
    <source>
        <dbReference type="Proteomes" id="UP000318288"/>
    </source>
</evidence>
<feature type="region of interest" description="Disordered" evidence="4">
    <location>
        <begin position="454"/>
        <end position="492"/>
    </location>
</feature>
<evidence type="ECO:0000256" key="4">
    <source>
        <dbReference type="SAM" id="MobiDB-lite"/>
    </source>
</evidence>
<evidence type="ECO:0000313" key="5">
    <source>
        <dbReference type="EMBL" id="TWU47560.1"/>
    </source>
</evidence>
<proteinExistence type="predicted"/>
<organism evidence="5 6">
    <name type="scientific">Rubripirellula tenax</name>
    <dbReference type="NCBI Taxonomy" id="2528015"/>
    <lineage>
        <taxon>Bacteria</taxon>
        <taxon>Pseudomonadati</taxon>
        <taxon>Planctomycetota</taxon>
        <taxon>Planctomycetia</taxon>
        <taxon>Pirellulales</taxon>
        <taxon>Pirellulaceae</taxon>
        <taxon>Rubripirellula</taxon>
    </lineage>
</organism>
<keyword evidence="6" id="KW-1185">Reference proteome</keyword>
<dbReference type="PROSITE" id="PS50005">
    <property type="entry name" value="TPR"/>
    <property type="match status" value="1"/>
</dbReference>
<evidence type="ECO:0000256" key="1">
    <source>
        <dbReference type="ARBA" id="ARBA00022737"/>
    </source>
</evidence>
<dbReference type="Gene3D" id="1.25.40.10">
    <property type="entry name" value="Tetratricopeptide repeat domain"/>
    <property type="match status" value="2"/>
</dbReference>
<evidence type="ECO:0000256" key="2">
    <source>
        <dbReference type="ARBA" id="ARBA00022803"/>
    </source>
</evidence>
<dbReference type="RefSeq" id="WP_146461456.1">
    <property type="nucleotide sequence ID" value="NZ_SJPW01000007.1"/>
</dbReference>
<gene>
    <name evidence="5" type="ORF">Poly51_53600</name>
</gene>
<dbReference type="PANTHER" id="PTHR45586:SF1">
    <property type="entry name" value="LIPOPOLYSACCHARIDE ASSEMBLY PROTEIN B"/>
    <property type="match status" value="1"/>
</dbReference>
<dbReference type="AlphaFoldDB" id="A0A5C6EG68"/>
<dbReference type="InterPro" id="IPR051012">
    <property type="entry name" value="CellSynth/LPSAsmb/PSIAsmb"/>
</dbReference>
<accession>A0A5C6EG68</accession>
<evidence type="ECO:0000256" key="3">
    <source>
        <dbReference type="PROSITE-ProRule" id="PRU00339"/>
    </source>
</evidence>